<accession>A0A1V9EM15</accession>
<dbReference type="EMBL" id="LVXG01000023">
    <property type="protein sequence ID" value="OQP47156.1"/>
    <property type="molecule type" value="Genomic_DNA"/>
</dbReference>
<dbReference type="Proteomes" id="UP000192610">
    <property type="component" value="Unassembled WGS sequence"/>
</dbReference>
<dbReference type="RefSeq" id="WP_081201161.1">
    <property type="nucleotide sequence ID" value="NZ_FOCZ01000002.1"/>
</dbReference>
<organism evidence="1 2">
    <name type="scientific">Niastella yeongjuensis</name>
    <dbReference type="NCBI Taxonomy" id="354355"/>
    <lineage>
        <taxon>Bacteria</taxon>
        <taxon>Pseudomonadati</taxon>
        <taxon>Bacteroidota</taxon>
        <taxon>Chitinophagia</taxon>
        <taxon>Chitinophagales</taxon>
        <taxon>Chitinophagaceae</taxon>
        <taxon>Niastella</taxon>
    </lineage>
</organism>
<name>A0A1V9EM15_9BACT</name>
<protein>
    <recommendedName>
        <fullName evidence="3">Cell division protein ZapA</fullName>
    </recommendedName>
</protein>
<dbReference type="OrthoDB" id="1495773at2"/>
<dbReference type="STRING" id="354355.SAMN05660816_01329"/>
<evidence type="ECO:0000313" key="1">
    <source>
        <dbReference type="EMBL" id="OQP47156.1"/>
    </source>
</evidence>
<dbReference type="InterPro" id="IPR007838">
    <property type="entry name" value="Cell_div_ZapA-like"/>
</dbReference>
<comment type="caution">
    <text evidence="1">The sequence shown here is derived from an EMBL/GenBank/DDBJ whole genome shotgun (WGS) entry which is preliminary data.</text>
</comment>
<dbReference type="Pfam" id="PF05164">
    <property type="entry name" value="ZapA"/>
    <property type="match status" value="1"/>
</dbReference>
<proteinExistence type="predicted"/>
<sequence>MEELIPINVLIGDRTYRIKIAPHDEEVVRKTLKLINDKILEFKTMFAGKDMQDYVAMVVLWYATQQKAGDSQPLVDNQTAEQLGVIEKLLDRMLVD</sequence>
<reference evidence="2" key="1">
    <citation type="submission" date="2016-04" db="EMBL/GenBank/DDBJ databases">
        <authorList>
            <person name="Chen L."/>
            <person name="Zhuang W."/>
            <person name="Wang G."/>
        </authorList>
    </citation>
    <scope>NUCLEOTIDE SEQUENCE [LARGE SCALE GENOMIC DNA]</scope>
    <source>
        <strain evidence="2">17621</strain>
    </source>
</reference>
<evidence type="ECO:0000313" key="2">
    <source>
        <dbReference type="Proteomes" id="UP000192610"/>
    </source>
</evidence>
<gene>
    <name evidence="1" type="ORF">A4H97_06515</name>
</gene>
<dbReference type="InterPro" id="IPR036192">
    <property type="entry name" value="Cell_div_ZapA-like_sf"/>
</dbReference>
<evidence type="ECO:0008006" key="3">
    <source>
        <dbReference type="Google" id="ProtNLM"/>
    </source>
</evidence>
<dbReference type="AlphaFoldDB" id="A0A1V9EM15"/>
<keyword evidence="2" id="KW-1185">Reference proteome</keyword>
<dbReference type="SUPFAM" id="SSF102829">
    <property type="entry name" value="Cell division protein ZapA-like"/>
    <property type="match status" value="1"/>
</dbReference>